<dbReference type="SUPFAM" id="SSF81321">
    <property type="entry name" value="Family A G protein-coupled receptor-like"/>
    <property type="match status" value="1"/>
</dbReference>
<evidence type="ECO:0000256" key="4">
    <source>
        <dbReference type="ARBA" id="ARBA00023040"/>
    </source>
</evidence>
<dbReference type="Proteomes" id="UP001186944">
    <property type="component" value="Unassembled WGS sequence"/>
</dbReference>
<feature type="region of interest" description="Disordered" evidence="9">
    <location>
        <begin position="258"/>
        <end position="278"/>
    </location>
</feature>
<evidence type="ECO:0000313" key="12">
    <source>
        <dbReference type="EMBL" id="KAK3101360.1"/>
    </source>
</evidence>
<feature type="transmembrane region" description="Helical" evidence="10">
    <location>
        <begin position="365"/>
        <end position="384"/>
    </location>
</feature>
<accession>A0AA88YKI3</accession>
<dbReference type="GO" id="GO:0004930">
    <property type="term" value="F:G protein-coupled receptor activity"/>
    <property type="evidence" value="ECO:0007669"/>
    <property type="project" value="UniProtKB-KW"/>
</dbReference>
<dbReference type="PANTHER" id="PTHR24238">
    <property type="entry name" value="G-PROTEIN COUPLED RECEPTOR"/>
    <property type="match status" value="1"/>
</dbReference>
<evidence type="ECO:0000313" key="13">
    <source>
        <dbReference type="Proteomes" id="UP001186944"/>
    </source>
</evidence>
<keyword evidence="13" id="KW-1185">Reference proteome</keyword>
<organism evidence="12 13">
    <name type="scientific">Pinctada imbricata</name>
    <name type="common">Atlantic pearl-oyster</name>
    <name type="synonym">Pinctada martensii</name>
    <dbReference type="NCBI Taxonomy" id="66713"/>
    <lineage>
        <taxon>Eukaryota</taxon>
        <taxon>Metazoa</taxon>
        <taxon>Spiralia</taxon>
        <taxon>Lophotrochozoa</taxon>
        <taxon>Mollusca</taxon>
        <taxon>Bivalvia</taxon>
        <taxon>Autobranchia</taxon>
        <taxon>Pteriomorphia</taxon>
        <taxon>Pterioida</taxon>
        <taxon>Pterioidea</taxon>
        <taxon>Pteriidae</taxon>
        <taxon>Pinctada</taxon>
    </lineage>
</organism>
<feature type="domain" description="G-protein coupled receptors family 1 profile" evidence="11">
    <location>
        <begin position="14"/>
        <end position="381"/>
    </location>
</feature>
<evidence type="ECO:0000256" key="5">
    <source>
        <dbReference type="ARBA" id="ARBA00023136"/>
    </source>
</evidence>
<comment type="caution">
    <text evidence="12">The sequence shown here is derived from an EMBL/GenBank/DDBJ whole genome shotgun (WGS) entry which is preliminary data.</text>
</comment>
<name>A0AA88YKI3_PINIB</name>
<protein>
    <recommendedName>
        <fullName evidence="11">G-protein coupled receptors family 1 profile domain-containing protein</fullName>
    </recommendedName>
</protein>
<feature type="compositionally biased region" description="Basic and acidic residues" evidence="9">
    <location>
        <begin position="263"/>
        <end position="273"/>
    </location>
</feature>
<gene>
    <name evidence="12" type="ORF">FSP39_003003</name>
</gene>
<dbReference type="AlphaFoldDB" id="A0AA88YKI3"/>
<dbReference type="PROSITE" id="PS00237">
    <property type="entry name" value="G_PROTEIN_RECEP_F1_1"/>
    <property type="match status" value="1"/>
</dbReference>
<keyword evidence="4 8" id="KW-0297">G-protein coupled receptor</keyword>
<feature type="transmembrane region" description="Helical" evidence="10">
    <location>
        <begin position="32"/>
        <end position="53"/>
    </location>
</feature>
<dbReference type="Pfam" id="PF00001">
    <property type="entry name" value="7tm_1"/>
    <property type="match status" value="1"/>
</dbReference>
<evidence type="ECO:0000256" key="9">
    <source>
        <dbReference type="SAM" id="MobiDB-lite"/>
    </source>
</evidence>
<evidence type="ECO:0000256" key="7">
    <source>
        <dbReference type="ARBA" id="ARBA00023224"/>
    </source>
</evidence>
<reference evidence="12" key="1">
    <citation type="submission" date="2019-08" db="EMBL/GenBank/DDBJ databases">
        <title>The improved chromosome-level genome for the pearl oyster Pinctada fucata martensii using PacBio sequencing and Hi-C.</title>
        <authorList>
            <person name="Zheng Z."/>
        </authorList>
    </citation>
    <scope>NUCLEOTIDE SEQUENCE</scope>
    <source>
        <strain evidence="12">ZZ-2019</strain>
        <tissue evidence="12">Adductor muscle</tissue>
    </source>
</reference>
<comment type="subcellular location">
    <subcellularLocation>
        <location evidence="1">Membrane</location>
        <topology evidence="1">Multi-pass membrane protein</topology>
    </subcellularLocation>
</comment>
<keyword evidence="7 8" id="KW-0807">Transducer</keyword>
<dbReference type="EMBL" id="VSWD01000005">
    <property type="protein sequence ID" value="KAK3101360.1"/>
    <property type="molecule type" value="Genomic_DNA"/>
</dbReference>
<dbReference type="PRINTS" id="PR00237">
    <property type="entry name" value="GPCRRHODOPSN"/>
</dbReference>
<feature type="transmembrane region" description="Helical" evidence="10">
    <location>
        <begin position="162"/>
        <end position="191"/>
    </location>
</feature>
<proteinExistence type="inferred from homology"/>
<evidence type="ECO:0000256" key="10">
    <source>
        <dbReference type="SAM" id="Phobius"/>
    </source>
</evidence>
<dbReference type="InterPro" id="IPR017452">
    <property type="entry name" value="GPCR_Rhodpsn_7TM"/>
</dbReference>
<evidence type="ECO:0000256" key="2">
    <source>
        <dbReference type="ARBA" id="ARBA00022692"/>
    </source>
</evidence>
<keyword evidence="3 10" id="KW-1133">Transmembrane helix</keyword>
<dbReference type="CDD" id="cd00637">
    <property type="entry name" value="7tm_classA_rhodopsin-like"/>
    <property type="match status" value="1"/>
</dbReference>
<dbReference type="GO" id="GO:0016020">
    <property type="term" value="C:membrane"/>
    <property type="evidence" value="ECO:0007669"/>
    <property type="project" value="UniProtKB-SubCell"/>
</dbReference>
<keyword evidence="2 8" id="KW-0812">Transmembrane</keyword>
<feature type="transmembrane region" description="Helical" evidence="10">
    <location>
        <begin position="115"/>
        <end position="136"/>
    </location>
</feature>
<feature type="transmembrane region" description="Helical" evidence="10">
    <location>
        <begin position="6"/>
        <end position="25"/>
    </location>
</feature>
<evidence type="ECO:0000259" key="11">
    <source>
        <dbReference type="PROSITE" id="PS50262"/>
    </source>
</evidence>
<comment type="similarity">
    <text evidence="8">Belongs to the G-protein coupled receptor 1 family.</text>
</comment>
<feature type="transmembrane region" description="Helical" evidence="10">
    <location>
        <begin position="323"/>
        <end position="345"/>
    </location>
</feature>
<dbReference type="Gene3D" id="1.20.1070.10">
    <property type="entry name" value="Rhodopsin 7-helix transmembrane proteins"/>
    <property type="match status" value="2"/>
</dbReference>
<evidence type="ECO:0000256" key="1">
    <source>
        <dbReference type="ARBA" id="ARBA00004141"/>
    </source>
</evidence>
<keyword evidence="5 10" id="KW-0472">Membrane</keyword>
<evidence type="ECO:0000256" key="3">
    <source>
        <dbReference type="ARBA" id="ARBA00022989"/>
    </source>
</evidence>
<sequence length="404" mass="46277">MVFLGILCVIGTIGNIHVLVVFVFKMKTKSTYVTYVTALAFIDFLVSFVHVPWEIMDLKYPDNFWGPVTCRIFRFNNFFLLSLSVLVLLVVAIDRYKRICRALKNQWSVSFSKKLVGFCIALSAVLNFPSLIIFGMRTVPVDRNSTVQTCFINDRYKDTYIVVAWIGAMCLITGINAFILIFTYVSIGCYITKKSLQRAYLTNRFQSFSHIKERFTKSTKRLNDGNKTNKGPRKCCAEKAGCSKKEINVYTIEENPKQNNIKSTDENHEKGSDENEDNAEANKCNFTIAENLNTSSKPTDSSAYAAQKVPTTQSKEATKVTKITCVITIVFIICHVPYFSFAIIFGIYPDFKLHLSETELTLYRLAMRLVFVNNVCNPFIYGVFDKRFIQISKEMYKQLRCCKY</sequence>
<dbReference type="PANTHER" id="PTHR24238:SF47">
    <property type="entry name" value="ECDYSTEROIDS_DOPAMINE RECEPTOR-RELATED"/>
    <property type="match status" value="1"/>
</dbReference>
<feature type="transmembrane region" description="Helical" evidence="10">
    <location>
        <begin position="73"/>
        <end position="94"/>
    </location>
</feature>
<evidence type="ECO:0000256" key="8">
    <source>
        <dbReference type="RuleBase" id="RU000688"/>
    </source>
</evidence>
<dbReference type="InterPro" id="IPR000276">
    <property type="entry name" value="GPCR_Rhodpsn"/>
</dbReference>
<evidence type="ECO:0000256" key="6">
    <source>
        <dbReference type="ARBA" id="ARBA00023170"/>
    </source>
</evidence>
<dbReference type="PROSITE" id="PS50262">
    <property type="entry name" value="G_PROTEIN_RECEP_F1_2"/>
    <property type="match status" value="1"/>
</dbReference>
<keyword evidence="6 8" id="KW-0675">Receptor</keyword>